<sequence>PSSFGRSPRNFASHCHEFSGEEWKQQATLFLPIYLQDKLPGEHYRQFCALTQAMNDATENVLSDEDIEKVEDVLCRFLEYYENTFYGMKWSKLPACLPVFHQLAHVADALRWIGPMPIYAQWGMER</sequence>
<comment type="caution">
    <text evidence="1">The sequence shown here is derived from an EMBL/GenBank/DDBJ whole genome shotgun (WGS) entry which is preliminary data.</text>
</comment>
<dbReference type="PANTHER" id="PTHR46579:SF1">
    <property type="entry name" value="F5_8 TYPE C DOMAIN-CONTAINING PROTEIN"/>
    <property type="match status" value="1"/>
</dbReference>
<evidence type="ECO:0000313" key="1">
    <source>
        <dbReference type="EMBL" id="KAA8894378.1"/>
    </source>
</evidence>
<proteinExistence type="predicted"/>
<organism evidence="1 2">
    <name type="scientific">Sphaerosporella brunnea</name>
    <dbReference type="NCBI Taxonomy" id="1250544"/>
    <lineage>
        <taxon>Eukaryota</taxon>
        <taxon>Fungi</taxon>
        <taxon>Dikarya</taxon>
        <taxon>Ascomycota</taxon>
        <taxon>Pezizomycotina</taxon>
        <taxon>Pezizomycetes</taxon>
        <taxon>Pezizales</taxon>
        <taxon>Pyronemataceae</taxon>
        <taxon>Sphaerosporella</taxon>
    </lineage>
</organism>
<dbReference type="EMBL" id="VXIS01000344">
    <property type="protein sequence ID" value="KAA8894378.1"/>
    <property type="molecule type" value="Genomic_DNA"/>
</dbReference>
<accession>A0A5J5EI86</accession>
<dbReference type="OrthoDB" id="5409723at2759"/>
<dbReference type="Proteomes" id="UP000326924">
    <property type="component" value="Unassembled WGS sequence"/>
</dbReference>
<feature type="non-terminal residue" evidence="1">
    <location>
        <position position="1"/>
    </location>
</feature>
<gene>
    <name evidence="1" type="ORF">FN846DRAFT_752517</name>
</gene>
<keyword evidence="2" id="KW-1185">Reference proteome</keyword>
<protein>
    <submittedName>
        <fullName evidence="1">Uncharacterized protein</fullName>
    </submittedName>
</protein>
<feature type="non-terminal residue" evidence="1">
    <location>
        <position position="126"/>
    </location>
</feature>
<reference evidence="1 2" key="1">
    <citation type="submission" date="2019-09" db="EMBL/GenBank/DDBJ databases">
        <title>Draft genome of the ectomycorrhizal ascomycete Sphaerosporella brunnea.</title>
        <authorList>
            <consortium name="DOE Joint Genome Institute"/>
            <person name="Benucci G.M."/>
            <person name="Marozzi G."/>
            <person name="Antonielli L."/>
            <person name="Sanchez S."/>
            <person name="Marco P."/>
            <person name="Wang X."/>
            <person name="Falini L.B."/>
            <person name="Barry K."/>
            <person name="Haridas S."/>
            <person name="Lipzen A."/>
            <person name="Labutti K."/>
            <person name="Grigoriev I.V."/>
            <person name="Murat C."/>
            <person name="Martin F."/>
            <person name="Albertini E."/>
            <person name="Donnini D."/>
            <person name="Bonito G."/>
        </authorList>
    </citation>
    <scope>NUCLEOTIDE SEQUENCE [LARGE SCALE GENOMIC DNA]</scope>
    <source>
        <strain evidence="1 2">Sb_GMNB300</strain>
    </source>
</reference>
<dbReference type="InParanoid" id="A0A5J5EI86"/>
<dbReference type="AlphaFoldDB" id="A0A5J5EI86"/>
<evidence type="ECO:0000313" key="2">
    <source>
        <dbReference type="Proteomes" id="UP000326924"/>
    </source>
</evidence>
<name>A0A5J5EI86_9PEZI</name>
<dbReference type="PANTHER" id="PTHR46579">
    <property type="entry name" value="F5/8 TYPE C DOMAIN-CONTAINING PROTEIN-RELATED"/>
    <property type="match status" value="1"/>
</dbReference>